<evidence type="ECO:0000256" key="2">
    <source>
        <dbReference type="ARBA" id="ARBA00025589"/>
    </source>
</evidence>
<name>A0ABT6ZLQ1_9ACTN</name>
<sequence length="434" mass="48624">MGATPCFCCIDLKSFYASVECVERGLDPLATRLVVADASRTDRTLCLAVSPPLKALGIKNRCRLHQIPRDVPYLVAKPRMRLYMQRSAEIHGIYLEHFAAEDVHPYSVDEAFIDLTGYQRYYGASGLELVERLRREVLERTGITATVGVGPNLFLAKVAMDVVAKKSPEGVAELDEESFRRELWFHRPITDIWRVGPGIARRLERYGVRDLAGVAAMDERLLLAELGRPARRLINHAWGQEPCTLAQVKAYRPQARSLCNGQTLCRDYSHAEAAQVLGEMIDESVWDLAGERLLCGSVSLRVGYQAPPGSQDRSHHYLHSGGDRRLPLLTDRASLIKGALLDLYEETTWREVPVRRLVLALGDVRPADGVARRLWEPGPGGWTSAEGAEREQRLERTVAAVRRRYGRDALLKATSYEPCCTARERAHQVGGHHE</sequence>
<dbReference type="RefSeq" id="WP_283713094.1">
    <property type="nucleotide sequence ID" value="NZ_JASJEW010000002.1"/>
</dbReference>
<comment type="function">
    <text evidence="2">Poorly processive, error-prone DNA polymerase involved in untargeted mutagenesis. Copies undamaged DNA at stalled replication forks, which arise in vivo from mismatched or misaligned primer ends. These misaligned primers can be extended by PolIV. Exhibits no 3'-5' exonuclease (proofreading) activity. May be involved in translesional synthesis, in conjunction with the beta clamp from PolIII.</text>
</comment>
<dbReference type="PROSITE" id="PS50173">
    <property type="entry name" value="UMUC"/>
    <property type="match status" value="1"/>
</dbReference>
<keyword evidence="5" id="KW-1185">Reference proteome</keyword>
<gene>
    <name evidence="4" type="ORF">QJ043_07750</name>
</gene>
<dbReference type="PANTHER" id="PTHR11076:SF35">
    <property type="entry name" value="DNA REPAIR PROTEIN HOMOLOG YOBH"/>
    <property type="match status" value="1"/>
</dbReference>
<dbReference type="InterPro" id="IPR043502">
    <property type="entry name" value="DNA/RNA_pol_sf"/>
</dbReference>
<proteinExistence type="inferred from homology"/>
<evidence type="ECO:0000313" key="4">
    <source>
        <dbReference type="EMBL" id="MDJ1129970.1"/>
    </source>
</evidence>
<comment type="caution">
    <text evidence="4">The sequence shown here is derived from an EMBL/GenBank/DDBJ whole genome shotgun (WGS) entry which is preliminary data.</text>
</comment>
<evidence type="ECO:0000256" key="1">
    <source>
        <dbReference type="ARBA" id="ARBA00010945"/>
    </source>
</evidence>
<dbReference type="InterPro" id="IPR001126">
    <property type="entry name" value="UmuC"/>
</dbReference>
<comment type="similarity">
    <text evidence="1">Belongs to the DNA polymerase type-Y family.</text>
</comment>
<reference evidence="4" key="1">
    <citation type="submission" date="2023-05" db="EMBL/GenBank/DDBJ databases">
        <title>[olsenella] sp. nov., isolated from a pig farm feces dump.</title>
        <authorList>
            <person name="Chang Y.-H."/>
        </authorList>
    </citation>
    <scope>NUCLEOTIDE SEQUENCE</scope>
    <source>
        <strain evidence="4">YH-ols2217</strain>
    </source>
</reference>
<dbReference type="InterPro" id="IPR043128">
    <property type="entry name" value="Rev_trsase/Diguanyl_cyclase"/>
</dbReference>
<accession>A0ABT6ZLQ1</accession>
<organism evidence="4 5">
    <name type="scientific">Kribbibacterium absianum</name>
    <dbReference type="NCBI Taxonomy" id="3044210"/>
    <lineage>
        <taxon>Bacteria</taxon>
        <taxon>Bacillati</taxon>
        <taxon>Actinomycetota</taxon>
        <taxon>Coriobacteriia</taxon>
        <taxon>Coriobacteriales</taxon>
        <taxon>Kribbibacteriaceae</taxon>
        <taxon>Kribbibacterium</taxon>
    </lineage>
</organism>
<dbReference type="Pfam" id="PF00817">
    <property type="entry name" value="IMS"/>
    <property type="match status" value="1"/>
</dbReference>
<dbReference type="InterPro" id="IPR050116">
    <property type="entry name" value="DNA_polymerase-Y"/>
</dbReference>
<dbReference type="Gene3D" id="3.30.70.270">
    <property type="match status" value="1"/>
</dbReference>
<dbReference type="Proteomes" id="UP001431693">
    <property type="component" value="Unassembled WGS sequence"/>
</dbReference>
<dbReference type="Gene3D" id="3.40.1170.60">
    <property type="match status" value="1"/>
</dbReference>
<feature type="domain" description="UmuC" evidence="3">
    <location>
        <begin position="7"/>
        <end position="196"/>
    </location>
</feature>
<dbReference type="Gene3D" id="1.10.150.20">
    <property type="entry name" value="5' to 3' exonuclease, C-terminal subdomain"/>
    <property type="match status" value="1"/>
</dbReference>
<dbReference type="PANTHER" id="PTHR11076">
    <property type="entry name" value="DNA REPAIR POLYMERASE UMUC / TRANSFERASE FAMILY MEMBER"/>
    <property type="match status" value="1"/>
</dbReference>
<dbReference type="InterPro" id="IPR017961">
    <property type="entry name" value="DNA_pol_Y-fam_little_finger"/>
</dbReference>
<evidence type="ECO:0000259" key="3">
    <source>
        <dbReference type="PROSITE" id="PS50173"/>
    </source>
</evidence>
<dbReference type="Pfam" id="PF11799">
    <property type="entry name" value="IMS_C"/>
    <property type="match status" value="1"/>
</dbReference>
<evidence type="ECO:0000313" key="5">
    <source>
        <dbReference type="Proteomes" id="UP001431693"/>
    </source>
</evidence>
<dbReference type="SUPFAM" id="SSF56672">
    <property type="entry name" value="DNA/RNA polymerases"/>
    <property type="match status" value="1"/>
</dbReference>
<dbReference type="EMBL" id="JASJEX010000003">
    <property type="protein sequence ID" value="MDJ1129970.1"/>
    <property type="molecule type" value="Genomic_DNA"/>
</dbReference>
<protein>
    <submittedName>
        <fullName evidence="4">DNA repair protein</fullName>
    </submittedName>
</protein>